<dbReference type="AlphaFoldDB" id="A0A2T7CLT7"/>
<dbReference type="Proteomes" id="UP000244336">
    <property type="component" value="Chromosome 8"/>
</dbReference>
<name>A0A2T7CLT7_9POAL</name>
<evidence type="ECO:0000313" key="2">
    <source>
        <dbReference type="Proteomes" id="UP000244336"/>
    </source>
</evidence>
<accession>A0A2T7CLT7</accession>
<evidence type="ECO:0000313" key="1">
    <source>
        <dbReference type="EMBL" id="PUZ44213.1"/>
    </source>
</evidence>
<dbReference type="Gramene" id="PUZ44213">
    <property type="protein sequence ID" value="PUZ44213"/>
    <property type="gene ID" value="GQ55_8G071900"/>
</dbReference>
<reference evidence="1 2" key="1">
    <citation type="submission" date="2018-04" db="EMBL/GenBank/DDBJ databases">
        <title>WGS assembly of Panicum hallii var. hallii HAL2.</title>
        <authorList>
            <person name="Lovell J."/>
            <person name="Jenkins J."/>
            <person name="Lowry D."/>
            <person name="Mamidi S."/>
            <person name="Sreedasyam A."/>
            <person name="Weng X."/>
            <person name="Barry K."/>
            <person name="Bonette J."/>
            <person name="Campitelli B."/>
            <person name="Daum C."/>
            <person name="Gordon S."/>
            <person name="Gould B."/>
            <person name="Lipzen A."/>
            <person name="MacQueen A."/>
            <person name="Palacio-Mejia J."/>
            <person name="Plott C."/>
            <person name="Shakirov E."/>
            <person name="Shu S."/>
            <person name="Yoshinaga Y."/>
            <person name="Zane M."/>
            <person name="Rokhsar D."/>
            <person name="Grimwood J."/>
            <person name="Schmutz J."/>
            <person name="Juenger T."/>
        </authorList>
    </citation>
    <scope>NUCLEOTIDE SEQUENCE [LARGE SCALE GENOMIC DNA]</scope>
    <source>
        <strain evidence="2">cv. HAL2</strain>
    </source>
</reference>
<sequence>MGRTFAGGPVDMKGELASRFFVWAESYARRWFYQAETSGLGWQPRVSRSGPEVIRRIITQFKAIWGRIVMMMILIG</sequence>
<dbReference type="EMBL" id="CM009756">
    <property type="protein sequence ID" value="PUZ44213.1"/>
    <property type="molecule type" value="Genomic_DNA"/>
</dbReference>
<protein>
    <submittedName>
        <fullName evidence="1">Uncharacterized protein</fullName>
    </submittedName>
</protein>
<proteinExistence type="predicted"/>
<keyword evidence="2" id="KW-1185">Reference proteome</keyword>
<organism evidence="1 2">
    <name type="scientific">Panicum hallii var. hallii</name>
    <dbReference type="NCBI Taxonomy" id="1504633"/>
    <lineage>
        <taxon>Eukaryota</taxon>
        <taxon>Viridiplantae</taxon>
        <taxon>Streptophyta</taxon>
        <taxon>Embryophyta</taxon>
        <taxon>Tracheophyta</taxon>
        <taxon>Spermatophyta</taxon>
        <taxon>Magnoliopsida</taxon>
        <taxon>Liliopsida</taxon>
        <taxon>Poales</taxon>
        <taxon>Poaceae</taxon>
        <taxon>PACMAD clade</taxon>
        <taxon>Panicoideae</taxon>
        <taxon>Panicodae</taxon>
        <taxon>Paniceae</taxon>
        <taxon>Panicinae</taxon>
        <taxon>Panicum</taxon>
        <taxon>Panicum sect. Panicum</taxon>
    </lineage>
</organism>
<gene>
    <name evidence="1" type="ORF">GQ55_8G071900</name>
</gene>